<keyword evidence="1" id="KW-0663">Pyridoxal phosphate</keyword>
<dbReference type="Proteomes" id="UP000306378">
    <property type="component" value="Unassembled WGS sequence"/>
</dbReference>
<keyword evidence="4" id="KW-0804">Transcription</keyword>
<feature type="compositionally biased region" description="Polar residues" evidence="5">
    <location>
        <begin position="1124"/>
        <end position="1136"/>
    </location>
</feature>
<feature type="region of interest" description="Disordered" evidence="5">
    <location>
        <begin position="1194"/>
        <end position="1216"/>
    </location>
</feature>
<protein>
    <submittedName>
        <fullName evidence="7">GntR family transcriptional regulator</fullName>
    </submittedName>
</protein>
<dbReference type="GO" id="GO:0000287">
    <property type="term" value="F:magnesium ion binding"/>
    <property type="evidence" value="ECO:0007669"/>
    <property type="project" value="InterPro"/>
</dbReference>
<dbReference type="Pfam" id="PF00392">
    <property type="entry name" value="GntR"/>
    <property type="match status" value="3"/>
</dbReference>
<evidence type="ECO:0000256" key="5">
    <source>
        <dbReference type="SAM" id="MobiDB-lite"/>
    </source>
</evidence>
<dbReference type="InterPro" id="IPR016032">
    <property type="entry name" value="Sig_transdc_resp-reg_C-effctor"/>
</dbReference>
<keyword evidence="3" id="KW-0238">DNA-binding</keyword>
<keyword evidence="2" id="KW-0805">Transcription regulation</keyword>
<dbReference type="SMART" id="SM00345">
    <property type="entry name" value="HTH_GNTR"/>
    <property type="match status" value="4"/>
</dbReference>
<dbReference type="InterPro" id="IPR036388">
    <property type="entry name" value="WH-like_DNA-bd_sf"/>
</dbReference>
<sequence length="2311" mass="253032">MGRKTEEAVGRTMTDAEQRIQEERRAYLRESEQELGLDLSRFDMKDVTLQRIREVTDEYRYHRAQFGDFGVVDMGAEPYWNDDRLGETEQAPDGISITYSERYTINGELTRSFVEDMVDRGHFSGPRDKPVRIVTHELGHAMQMYAHGYDDRPEAAFIQADADWSMVMRDFARRYFENYAPGHLQDFLNQLDARAAEETSTEEYQSRDAEEIAQIFVENYFDHDLAEHRTAFLSYLNELVSEFSGYSFHDYLDEKNLANLNPLEAFPEAHTASRWHMASEGQEIMAAYLARRVAAKNARLGGTTAGATGDAAGPGTGTVSAELAAALGHAPAAPGERAAQSPELPPPTPLVDEDDQGIPFAPIEVAPHATGAPPLPGTDASVAGEPRPQRQDTIVAGLVPQGVHTAEIVGGNAPVSPVAAVRRSADEALRSLGLASGPISTGPAGRPLWPDGVVGGVTQNDAYSAAAVADARDFRSIGLHAEHNERLPADTLAEISVPAERRWLQRKGHRDEVWWDRVLLAAKESARRAWFPLTGRWPHLQHVQVVFDLDSPGAFHAHMPADTSIDSGPPVTEISGRFTVGDGLIVAAATVPRQREGRAAAAETTVPIGTMGVPDPDVPLDGRGRSPWDRGPAPRRGQRAVERLAEFDHDGGGGPKPPQLLHVPDQAQGTPADMANELLRLHNLRIEGFELLTQAQSMALAWTMDKLLGRYPVSFREADVVLSKNERRVRVEVKPDIKGREVPSARMKITLPDLEGEDPDGFIYSMMNAVVDGFAEVLLLAGRWRAVAQATSTLLRAYRERHGDHTDDGFTEWLKEQFGPGMLDDNGHLYAGTAVKHSFINIHRAATTSATPRISEAHHVLHDLLVDTARTWDFSIDAALRPPATPEEEAEHRHRVQKISEAESRFGIEFVGFDMVDLDADFLDDVIAEIQHHVDEFGSVTGLARISVIPIANPFTHGNTARRRSGASEMRLSEQWALNRTEARKFINAATTNRFFSRIHDEPVRTTVAHELGHVLQFFIQEVFDAPPGAWKAALERVWEALTPQLVALFAGDGTANEPDAAILAALRLALSGYSLRPDGRINVPEAMAEARTAHRFFGADAEEAQRIISAHIEQLVHARIAQDPSTRLETDSGSPSGPRHVPGVPTTPTGRPLRGASVEPRATDIDHHADDWRSLRHQQREQFRGFGTVHADGGGAARGGQDPPSPVTGPRPLRDRFGNQVFERVRGAVGKLVERGVIELDPAQQRQLAEEIADASFSVAARELRGTRAEHIGRELAIIVGRTTEDYVQLEKIRRRVLDALLEHHRDGKYGQAFRSLPRDMLRERLHNLAQAHPAQYRSLLHPTGELATLHLFRASINLTQIPERLIIEESMRATFELTARELSAAISTALGADDLPVWGRRYGWRNLLTIGVRRVIHEGLFADGRRLPASGRLARHLSIAPGTVERVYSTLVREGYLMSNAPFGPLVTSSDNWPDPPGRLEIPATTPTVGEATTPTGLPDSPPPIQTSPPSQVASISPTELVRALSGTTASDALAQQAAQSNWRQALTAGLRRALHARELTPGQLFTPAPELAAHLGISKDTVARAYRQLAEEGYLELTNRGATVTNEQSWPKSPDSLAPAPAMTPAKMVATIEVTTPGSSLEQQAAQHNWHEALATGLRRTLHAGELTLGQLLTPAPKLAAHLGISKDTVARAYRQLAEEGYLELTNRGATVTNEENWPTVTGALTPNPSLTPAEVVAALSGDASPERLIDKAAQTTWHITLTSGLRRAVDTGRLVGGQKLPAAKALASYLRVSGTVVSNVYRALVREGYLISVFGHSTTVANLGNPPNSVVTPDVARARRDTLRDYVRAGQIESTATSHAAHEDEQPRTPPEPARDQRLLELDADEVYLLSLIADGRSLSEAGSQIGASVSTVRRRLAAIEEKLGTHSTIESVVRVWNQGTLRLGDGTTESAPRNYLEFADDEVEILGLLARGLSNSAVAARLRIDRTVLQDRLARLFDKLGVHGRIPAVLAALDRRIIRIEPTDTTPGKVLPPSSSTSTTAESVAHAPSGLVVTARPELPDVAAPHPSRRGSQLPILGKDLSTGRDIEIDPNDVRTLTLRNEYGHDDVVFLPSSHDRDDGFAHWAGRPHRDLEHIYTMYQRPGGPPFRYTIASPEPAVWQRELHATGKAPFIVITHAIADVYLLQIRVGDAWQDVFVGGVEYGRLLTNNAQFMNLLAQDEYRPLIIGSCSPAQNGNSTAQFTAEYLINDAEMDRNIHLAKSLLGFSSDGDSARLAVEAMITPNGAHLPLFESWWGSPWAHEYRPER</sequence>
<dbReference type="InterPro" id="IPR037143">
    <property type="entry name" value="4-PPantetheinyl_Trfase_dom_sf"/>
</dbReference>
<dbReference type="SUPFAM" id="SSF46785">
    <property type="entry name" value="Winged helix' DNA-binding domain"/>
    <property type="match status" value="4"/>
</dbReference>
<feature type="domain" description="HTH gntR-type" evidence="6">
    <location>
        <begin position="1543"/>
        <end position="1610"/>
    </location>
</feature>
<dbReference type="InterPro" id="IPR051446">
    <property type="entry name" value="HTH_trans_reg/aminotransferase"/>
</dbReference>
<dbReference type="InterPro" id="IPR000792">
    <property type="entry name" value="Tscrpt_reg_LuxR_C"/>
</dbReference>
<feature type="compositionally biased region" description="Low complexity" evidence="5">
    <location>
        <begin position="1485"/>
        <end position="1501"/>
    </location>
</feature>
<comment type="caution">
    <text evidence="7">The sequence shown here is derived from an EMBL/GenBank/DDBJ whole genome shotgun (WGS) entry which is preliminary data.</text>
</comment>
<evidence type="ECO:0000259" key="6">
    <source>
        <dbReference type="PROSITE" id="PS50949"/>
    </source>
</evidence>
<dbReference type="Pfam" id="PF17837">
    <property type="entry name" value="4PPT_N"/>
    <property type="match status" value="1"/>
</dbReference>
<dbReference type="InterPro" id="IPR000524">
    <property type="entry name" value="Tscrpt_reg_HTH_GntR"/>
</dbReference>
<dbReference type="RefSeq" id="WP_138450733.1">
    <property type="nucleotide sequence ID" value="NZ_VBUT01000009.1"/>
</dbReference>
<dbReference type="GO" id="GO:0003677">
    <property type="term" value="F:DNA binding"/>
    <property type="evidence" value="ECO:0007669"/>
    <property type="project" value="UniProtKB-KW"/>
</dbReference>
<dbReference type="EMBL" id="VBUT01000009">
    <property type="protein sequence ID" value="TLF74785.1"/>
    <property type="molecule type" value="Genomic_DNA"/>
</dbReference>
<evidence type="ECO:0000256" key="2">
    <source>
        <dbReference type="ARBA" id="ARBA00023015"/>
    </source>
</evidence>
<dbReference type="CDD" id="cd06170">
    <property type="entry name" value="LuxR_C_like"/>
    <property type="match status" value="1"/>
</dbReference>
<name>A0A5R8NGG1_9NOCA</name>
<feature type="domain" description="HTH gntR-type" evidence="6">
    <location>
        <begin position="1651"/>
        <end position="1718"/>
    </location>
</feature>
<dbReference type="PROSITE" id="PS50949">
    <property type="entry name" value="HTH_GNTR"/>
    <property type="match status" value="4"/>
</dbReference>
<feature type="region of interest" description="Disordered" evidence="5">
    <location>
        <begin position="329"/>
        <end position="350"/>
    </location>
</feature>
<dbReference type="SUPFAM" id="SSF56214">
    <property type="entry name" value="4'-phosphopantetheinyl transferase"/>
    <property type="match status" value="1"/>
</dbReference>
<dbReference type="SUPFAM" id="SSF46894">
    <property type="entry name" value="C-terminal effector domain of the bipartite response regulators"/>
    <property type="match status" value="2"/>
</dbReference>
<dbReference type="InterPro" id="IPR036390">
    <property type="entry name" value="WH_DNA-bd_sf"/>
</dbReference>
<dbReference type="PANTHER" id="PTHR46577">
    <property type="entry name" value="HTH-TYPE TRANSCRIPTIONAL REGULATORY PROTEIN GABR"/>
    <property type="match status" value="1"/>
</dbReference>
<evidence type="ECO:0000256" key="1">
    <source>
        <dbReference type="ARBA" id="ARBA00022898"/>
    </source>
</evidence>
<dbReference type="SMART" id="SM00421">
    <property type="entry name" value="HTH_LUXR"/>
    <property type="match status" value="2"/>
</dbReference>
<evidence type="ECO:0000256" key="3">
    <source>
        <dbReference type="ARBA" id="ARBA00023125"/>
    </source>
</evidence>
<feature type="region of interest" description="Disordered" evidence="5">
    <location>
        <begin position="1858"/>
        <end position="1878"/>
    </location>
</feature>
<evidence type="ECO:0000313" key="7">
    <source>
        <dbReference type="EMBL" id="TLF74785.1"/>
    </source>
</evidence>
<feature type="region of interest" description="Disordered" evidence="5">
    <location>
        <begin position="608"/>
        <end position="639"/>
    </location>
</feature>
<feature type="domain" description="HTH gntR-type" evidence="6">
    <location>
        <begin position="1759"/>
        <end position="1827"/>
    </location>
</feature>
<evidence type="ECO:0000313" key="8">
    <source>
        <dbReference type="Proteomes" id="UP000306378"/>
    </source>
</evidence>
<organism evidence="7 8">
    <name type="scientific">Nocardia cyriacigeorgica</name>
    <dbReference type="NCBI Taxonomy" id="135487"/>
    <lineage>
        <taxon>Bacteria</taxon>
        <taxon>Bacillati</taxon>
        <taxon>Actinomycetota</taxon>
        <taxon>Actinomycetes</taxon>
        <taxon>Mycobacteriales</taxon>
        <taxon>Nocardiaceae</taxon>
        <taxon>Nocardia</taxon>
    </lineage>
</organism>
<feature type="compositionally biased region" description="Basic and acidic residues" evidence="5">
    <location>
        <begin position="1864"/>
        <end position="1878"/>
    </location>
</feature>
<dbReference type="GO" id="GO:0008897">
    <property type="term" value="F:holo-[acyl-carrier-protein] synthase activity"/>
    <property type="evidence" value="ECO:0007669"/>
    <property type="project" value="InterPro"/>
</dbReference>
<feature type="domain" description="HTH gntR-type" evidence="6">
    <location>
        <begin position="1404"/>
        <end position="1472"/>
    </location>
</feature>
<feature type="region of interest" description="Disordered" evidence="5">
    <location>
        <begin position="1123"/>
        <end position="1157"/>
    </location>
</feature>
<feature type="region of interest" description="Disordered" evidence="5">
    <location>
        <begin position="1470"/>
        <end position="1515"/>
    </location>
</feature>
<dbReference type="GO" id="GO:0003700">
    <property type="term" value="F:DNA-binding transcription factor activity"/>
    <property type="evidence" value="ECO:0007669"/>
    <property type="project" value="InterPro"/>
</dbReference>
<dbReference type="Gene3D" id="1.10.10.10">
    <property type="entry name" value="Winged helix-like DNA-binding domain superfamily/Winged helix DNA-binding domain"/>
    <property type="match status" value="6"/>
</dbReference>
<feature type="region of interest" description="Disordered" evidence="5">
    <location>
        <begin position="2029"/>
        <end position="2049"/>
    </location>
</feature>
<accession>A0A5R8NGG1</accession>
<evidence type="ECO:0000256" key="4">
    <source>
        <dbReference type="ARBA" id="ARBA00023163"/>
    </source>
</evidence>
<proteinExistence type="predicted"/>
<dbReference type="InterPro" id="IPR041354">
    <property type="entry name" value="4PPT_N"/>
</dbReference>
<dbReference type="PANTHER" id="PTHR46577:SF1">
    <property type="entry name" value="HTH-TYPE TRANSCRIPTIONAL REGULATORY PROTEIN GABR"/>
    <property type="match status" value="1"/>
</dbReference>
<gene>
    <name evidence="7" type="ORF">FEK34_22525</name>
</gene>
<feature type="compositionally biased region" description="Low complexity" evidence="5">
    <location>
        <begin position="1138"/>
        <end position="1156"/>
    </location>
</feature>
<reference evidence="7 8" key="1">
    <citation type="submission" date="2019-05" db="EMBL/GenBank/DDBJ databases">
        <title>Genomes sequences of two Nocardia cyriacigeorgica environmental isolates, type strains Nocardia asteroides ATCC 19247 and Nocardia cyriacigeorgica DSM 44484.</title>
        <authorList>
            <person name="Vautrin F."/>
            <person name="Bergeron E."/>
            <person name="Dubost A."/>
            <person name="Abrouk D."/>
            <person name="Rodriguez Nava V."/>
            <person name="Pujic P."/>
        </authorList>
    </citation>
    <scope>NUCLEOTIDE SEQUENCE [LARGE SCALE GENOMIC DNA]</scope>
    <source>
        <strain evidence="7 8">EML 446</strain>
    </source>
</reference>